<evidence type="ECO:0000313" key="2">
    <source>
        <dbReference type="Proteomes" id="UP000321274"/>
    </source>
</evidence>
<comment type="caution">
    <text evidence="1">The sequence shown here is derived from an EMBL/GenBank/DDBJ whole genome shotgun (WGS) entry which is preliminary data.</text>
</comment>
<organism evidence="1 2">
    <name type="scientific">Acinetobacter johnsonii</name>
    <dbReference type="NCBI Taxonomy" id="40214"/>
    <lineage>
        <taxon>Bacteria</taxon>
        <taxon>Pseudomonadati</taxon>
        <taxon>Pseudomonadota</taxon>
        <taxon>Gammaproteobacteria</taxon>
        <taxon>Moraxellales</taxon>
        <taxon>Moraxellaceae</taxon>
        <taxon>Acinetobacter</taxon>
    </lineage>
</organism>
<name>A0AAV3WD01_ACIJO</name>
<dbReference type="AlphaFoldDB" id="A0AAV3WD01"/>
<sequence>MSKLDFQIDQVGEDTALVIIRGDFTRFTSLDQAKKIRHELSEWQEKIGKPIMFIDKSLEIEKLNDQQLLELGLQRIKSK</sequence>
<proteinExistence type="predicted"/>
<dbReference type="Proteomes" id="UP000321274">
    <property type="component" value="Unassembled WGS sequence"/>
</dbReference>
<evidence type="ECO:0000313" key="1">
    <source>
        <dbReference type="EMBL" id="GEK44427.1"/>
    </source>
</evidence>
<protein>
    <submittedName>
        <fullName evidence="1">Uncharacterized protein</fullName>
    </submittedName>
</protein>
<dbReference type="RefSeq" id="WP_114836951.1">
    <property type="nucleotide sequence ID" value="NZ_BJUJ01000041.1"/>
</dbReference>
<dbReference type="EMBL" id="BJUJ01000041">
    <property type="protein sequence ID" value="GEK44427.1"/>
    <property type="molecule type" value="Genomic_DNA"/>
</dbReference>
<accession>A0AAV3WD01</accession>
<gene>
    <name evidence="1" type="ORF">AJO04nite_16850</name>
</gene>
<reference evidence="1 2" key="1">
    <citation type="submission" date="2019-07" db="EMBL/GenBank/DDBJ databases">
        <title>Whole genome shotgun sequence of Acinetobacter johnsonii NBRC 102197.</title>
        <authorList>
            <person name="Hosoyama A."/>
            <person name="Uohara A."/>
            <person name="Ohji S."/>
            <person name="Ichikawa N."/>
        </authorList>
    </citation>
    <scope>NUCLEOTIDE SEQUENCE [LARGE SCALE GENOMIC DNA]</scope>
    <source>
        <strain evidence="1 2">NBRC 102197</strain>
    </source>
</reference>